<dbReference type="AlphaFoldDB" id="A0A059F246"/>
<dbReference type="EMBL" id="KK365153">
    <property type="protein sequence ID" value="KCZ81031.1"/>
    <property type="molecule type" value="Genomic_DNA"/>
</dbReference>
<protein>
    <submittedName>
        <fullName evidence="1">Uncharacterized protein</fullName>
    </submittedName>
</protein>
<reference evidence="2" key="1">
    <citation type="submission" date="2013-02" db="EMBL/GenBank/DDBJ databases">
        <authorList>
            <consortium name="The Broad Institute Genome Sequencing Platform"/>
            <person name="Cuomo C."/>
            <person name="Becnel J."/>
            <person name="Sanscrainte N."/>
            <person name="Walker B."/>
            <person name="Young S.K."/>
            <person name="Zeng Q."/>
            <person name="Gargeya S."/>
            <person name="Fitzgerald M."/>
            <person name="Haas B."/>
            <person name="Abouelleil A."/>
            <person name="Alvarado L."/>
            <person name="Arachchi H.M."/>
            <person name="Berlin A.M."/>
            <person name="Chapman S.B."/>
            <person name="Dewar J."/>
            <person name="Goldberg J."/>
            <person name="Griggs A."/>
            <person name="Gujja S."/>
            <person name="Hansen M."/>
            <person name="Howarth C."/>
            <person name="Imamovic A."/>
            <person name="Larimer J."/>
            <person name="McCowan C."/>
            <person name="Murphy C."/>
            <person name="Neiman D."/>
            <person name="Pearson M."/>
            <person name="Priest M."/>
            <person name="Roberts A."/>
            <person name="Saif S."/>
            <person name="Shea T."/>
            <person name="Sisk P."/>
            <person name="Sykes S."/>
            <person name="Wortman J."/>
            <person name="Nusbaum C."/>
            <person name="Birren B."/>
        </authorList>
    </citation>
    <scope>NUCLEOTIDE SEQUENCE [LARGE SCALE GENOMIC DNA]</scope>
    <source>
        <strain evidence="2">PRA339</strain>
    </source>
</reference>
<dbReference type="HOGENOM" id="CLU_1634959_0_0_1"/>
<organism evidence="1 2">
    <name type="scientific">Anncaliia algerae PRA339</name>
    <dbReference type="NCBI Taxonomy" id="1288291"/>
    <lineage>
        <taxon>Eukaryota</taxon>
        <taxon>Fungi</taxon>
        <taxon>Fungi incertae sedis</taxon>
        <taxon>Microsporidia</taxon>
        <taxon>Tubulinosematoidea</taxon>
        <taxon>Tubulinosematidae</taxon>
        <taxon>Anncaliia</taxon>
    </lineage>
</organism>
<evidence type="ECO:0000313" key="1">
    <source>
        <dbReference type="EMBL" id="KCZ81031.1"/>
    </source>
</evidence>
<gene>
    <name evidence="1" type="ORF">H312_01578</name>
</gene>
<name>A0A059F246_9MICR</name>
<keyword evidence="2" id="KW-1185">Reference proteome</keyword>
<proteinExistence type="predicted"/>
<reference evidence="1 2" key="2">
    <citation type="submission" date="2014-03" db="EMBL/GenBank/DDBJ databases">
        <title>The Genome Sequence of Anncaliia algerae insect isolate PRA339.</title>
        <authorList>
            <consortium name="The Broad Institute Genome Sequencing Platform"/>
            <consortium name="The Broad Institute Genome Sequencing Center for Infectious Disease"/>
            <person name="Cuomo C."/>
            <person name="Becnel J."/>
            <person name="Sanscrainte N."/>
            <person name="Walker B."/>
            <person name="Young S.K."/>
            <person name="Zeng Q."/>
            <person name="Gargeya S."/>
            <person name="Fitzgerald M."/>
            <person name="Haas B."/>
            <person name="Abouelleil A."/>
            <person name="Alvarado L."/>
            <person name="Arachchi H.M."/>
            <person name="Berlin A.M."/>
            <person name="Chapman S.B."/>
            <person name="Dewar J."/>
            <person name="Goldberg J."/>
            <person name="Griggs A."/>
            <person name="Gujja S."/>
            <person name="Hansen M."/>
            <person name="Howarth C."/>
            <person name="Imamovic A."/>
            <person name="Larimer J."/>
            <person name="McCowan C."/>
            <person name="Murphy C."/>
            <person name="Neiman D."/>
            <person name="Pearson M."/>
            <person name="Priest M."/>
            <person name="Roberts A."/>
            <person name="Saif S."/>
            <person name="Shea T."/>
            <person name="Sisk P."/>
            <person name="Sykes S."/>
            <person name="Wortman J."/>
            <person name="Nusbaum C."/>
            <person name="Birren B."/>
        </authorList>
    </citation>
    <scope>NUCLEOTIDE SEQUENCE [LARGE SCALE GENOMIC DNA]</scope>
    <source>
        <strain evidence="1 2">PRA339</strain>
    </source>
</reference>
<sequence length="162" mass="18740">MKIDLNEIINTLRNEESDSLSNFSMLSDDMSSEISPSFFKETELELSDKPDMSSVIDNQANLENLKNYRKAPENTSTFILESTDLKFNEEYSFLIKSIKKFSENVTVLELIDEFGLVEASCMKNLENMFNVNDILVINNFSVWRINKPHINIVEENIKNIIK</sequence>
<dbReference type="Proteomes" id="UP000030655">
    <property type="component" value="Unassembled WGS sequence"/>
</dbReference>
<dbReference type="OrthoDB" id="2189195at2759"/>
<evidence type="ECO:0000313" key="2">
    <source>
        <dbReference type="Proteomes" id="UP000030655"/>
    </source>
</evidence>
<accession>A0A059F246</accession>
<dbReference type="VEuPathDB" id="MicrosporidiaDB:H312_01578"/>